<dbReference type="OrthoDB" id="3432768at2759"/>
<name>L8G2R7_PSED2</name>
<dbReference type="InParanoid" id="L8G2R7"/>
<dbReference type="HOGENOM" id="CLU_180234_0_0_1"/>
<proteinExistence type="predicted"/>
<keyword evidence="2" id="KW-1185">Reference proteome</keyword>
<accession>L8G2R7</accession>
<sequence length="79" mass="8702">MQLTVTFESSITDEQVTWVKESLAEAGVPAEDKSRTETSVTFIDPSTVTCQIAGDLCRKWVDECKRALVEQGSGKSRYG</sequence>
<reference evidence="2" key="1">
    <citation type="submission" date="2010-09" db="EMBL/GenBank/DDBJ databases">
        <title>The genome sequence of Geomyces destructans 20631-21.</title>
        <authorList>
            <consortium name="The Broad Institute Genome Sequencing Platform"/>
            <person name="Cuomo C.A."/>
            <person name="Blehert D.S."/>
            <person name="Lorch J.M."/>
            <person name="Young S.K."/>
            <person name="Zeng Q."/>
            <person name="Gargeya S."/>
            <person name="Fitzgerald M."/>
            <person name="Haas B."/>
            <person name="Abouelleil A."/>
            <person name="Alvarado L."/>
            <person name="Arachchi H.M."/>
            <person name="Berlin A."/>
            <person name="Brown A."/>
            <person name="Chapman S.B."/>
            <person name="Chen Z."/>
            <person name="Dunbar C."/>
            <person name="Freedman E."/>
            <person name="Gearin G."/>
            <person name="Gellesch M."/>
            <person name="Goldberg J."/>
            <person name="Griggs A."/>
            <person name="Gujja S."/>
            <person name="Heiman D."/>
            <person name="Howarth C."/>
            <person name="Larson L."/>
            <person name="Lui A."/>
            <person name="MacDonald P.J.P."/>
            <person name="Montmayeur A."/>
            <person name="Murphy C."/>
            <person name="Neiman D."/>
            <person name="Pearson M."/>
            <person name="Priest M."/>
            <person name="Roberts A."/>
            <person name="Saif S."/>
            <person name="Shea T."/>
            <person name="Shenoy N."/>
            <person name="Sisk P."/>
            <person name="Stolte C."/>
            <person name="Sykes S."/>
            <person name="Wortman J."/>
            <person name="Nusbaum C."/>
            <person name="Birren B."/>
        </authorList>
    </citation>
    <scope>NUCLEOTIDE SEQUENCE [LARGE SCALE GENOMIC DNA]</scope>
    <source>
        <strain evidence="2">ATCC MYA-4855 / 20631-21</strain>
    </source>
</reference>
<protein>
    <submittedName>
        <fullName evidence="1">Uncharacterized protein</fullName>
    </submittedName>
</protein>
<dbReference type="EMBL" id="GL573483">
    <property type="protein sequence ID" value="ELR06973.1"/>
    <property type="molecule type" value="Genomic_DNA"/>
</dbReference>
<dbReference type="VEuPathDB" id="FungiDB:GMDG_08207"/>
<gene>
    <name evidence="1" type="ORF">GMDG_08207</name>
</gene>
<evidence type="ECO:0000313" key="1">
    <source>
        <dbReference type="EMBL" id="ELR06973.1"/>
    </source>
</evidence>
<dbReference type="AlphaFoldDB" id="L8G2R7"/>
<evidence type="ECO:0000313" key="2">
    <source>
        <dbReference type="Proteomes" id="UP000011064"/>
    </source>
</evidence>
<dbReference type="Proteomes" id="UP000011064">
    <property type="component" value="Unassembled WGS sequence"/>
</dbReference>
<organism evidence="1 2">
    <name type="scientific">Pseudogymnoascus destructans (strain ATCC MYA-4855 / 20631-21)</name>
    <name type="common">Bat white-nose syndrome fungus</name>
    <name type="synonym">Geomyces destructans</name>
    <dbReference type="NCBI Taxonomy" id="658429"/>
    <lineage>
        <taxon>Eukaryota</taxon>
        <taxon>Fungi</taxon>
        <taxon>Dikarya</taxon>
        <taxon>Ascomycota</taxon>
        <taxon>Pezizomycotina</taxon>
        <taxon>Leotiomycetes</taxon>
        <taxon>Thelebolales</taxon>
        <taxon>Thelebolaceae</taxon>
        <taxon>Pseudogymnoascus</taxon>
    </lineage>
</organism>